<dbReference type="AlphaFoldDB" id="A0AAN8N0U9"/>
<feature type="region of interest" description="Disordered" evidence="1">
    <location>
        <begin position="88"/>
        <end position="136"/>
    </location>
</feature>
<feature type="compositionally biased region" description="Low complexity" evidence="1">
    <location>
        <begin position="292"/>
        <end position="302"/>
    </location>
</feature>
<name>A0AAN8N0U9_9PEZI</name>
<reference evidence="2 3" key="1">
    <citation type="submission" date="2019-10" db="EMBL/GenBank/DDBJ databases">
        <authorList>
            <person name="Palmer J.M."/>
        </authorList>
    </citation>
    <scope>NUCLEOTIDE SEQUENCE [LARGE SCALE GENOMIC DNA]</scope>
    <source>
        <strain evidence="2 3">TWF718</strain>
    </source>
</reference>
<dbReference type="Proteomes" id="UP001313282">
    <property type="component" value="Unassembled WGS sequence"/>
</dbReference>
<feature type="region of interest" description="Disordered" evidence="1">
    <location>
        <begin position="323"/>
        <end position="369"/>
    </location>
</feature>
<feature type="compositionally biased region" description="Low complexity" evidence="1">
    <location>
        <begin position="346"/>
        <end position="357"/>
    </location>
</feature>
<gene>
    <name evidence="2" type="ORF">TWF718_007601</name>
</gene>
<organism evidence="2 3">
    <name type="scientific">Orbilia javanica</name>
    <dbReference type="NCBI Taxonomy" id="47235"/>
    <lineage>
        <taxon>Eukaryota</taxon>
        <taxon>Fungi</taxon>
        <taxon>Dikarya</taxon>
        <taxon>Ascomycota</taxon>
        <taxon>Pezizomycotina</taxon>
        <taxon>Orbiliomycetes</taxon>
        <taxon>Orbiliales</taxon>
        <taxon>Orbiliaceae</taxon>
        <taxon>Orbilia</taxon>
    </lineage>
</organism>
<feature type="region of interest" description="Disordered" evidence="1">
    <location>
        <begin position="271"/>
        <end position="309"/>
    </location>
</feature>
<proteinExistence type="predicted"/>
<evidence type="ECO:0000256" key="1">
    <source>
        <dbReference type="SAM" id="MobiDB-lite"/>
    </source>
</evidence>
<protein>
    <submittedName>
        <fullName evidence="2">Uncharacterized protein</fullName>
    </submittedName>
</protein>
<evidence type="ECO:0000313" key="3">
    <source>
        <dbReference type="Proteomes" id="UP001313282"/>
    </source>
</evidence>
<feature type="region of interest" description="Disordered" evidence="1">
    <location>
        <begin position="177"/>
        <end position="251"/>
    </location>
</feature>
<comment type="caution">
    <text evidence="2">The sequence shown here is derived from an EMBL/GenBank/DDBJ whole genome shotgun (WGS) entry which is preliminary data.</text>
</comment>
<sequence>MTPTTTNHTDSRSYDGAWKTKWKRQYGLALKAQRDGQPFSSAAMETLQKHFPDIPSDILAERSEVLQKTREELIVNKYGGVITMRPLSTGRPKALNSSKTANEDIAAGASSENTDAADRWSPSKPSPERRKKHTMVHIPDLDALVIADSEDDEDIPIHSPRVHGANSTSPIKLSKWKRSLELNREPQSPQSIDPKTATLGSNKEPNRPWVSQKNSPAKVLANSIPAVTSEAPVARNEPPHKFGLGSLEHSPMEKMLNNKASRLRTQSNLEKITSFGAPKHSRLKFEQHGLMRSPSPSRSRPSPAKDAEAAAASFAAIDSFFQNSPRRLKDKKHEEENIQRSDGNTPKSSPVKIVKPPLNRYFTNESGPRPSSLVFQMDEDMQFQGPPSEYMGSSTNDSVACDGNIEISVQGETIIDIAIPQILSDITEPYHNQPIGHPKQCMAKTSSPAPKRPTVRRISLQGMQDDEQLETETELIRPEDPSQPAILNVKVGSRGLIVNIHCVGDLVMGETPLP</sequence>
<keyword evidence="3" id="KW-1185">Reference proteome</keyword>
<accession>A0AAN8N0U9</accession>
<feature type="compositionally biased region" description="Polar residues" evidence="1">
    <location>
        <begin position="185"/>
        <end position="215"/>
    </location>
</feature>
<evidence type="ECO:0000313" key="2">
    <source>
        <dbReference type="EMBL" id="KAK6345692.1"/>
    </source>
</evidence>
<dbReference type="EMBL" id="JAVHNR010000004">
    <property type="protein sequence ID" value="KAK6345692.1"/>
    <property type="molecule type" value="Genomic_DNA"/>
</dbReference>